<dbReference type="Gene3D" id="3.20.20.470">
    <property type="entry name" value="Glucansucrase"/>
    <property type="match status" value="1"/>
</dbReference>
<gene>
    <name evidence="15" type="primary">dsrB</name>
</gene>
<evidence type="ECO:0000256" key="8">
    <source>
        <dbReference type="ARBA" id="ARBA00022737"/>
    </source>
</evidence>
<feature type="repeat" description="Cell wall-binding" evidence="11">
    <location>
        <begin position="1163"/>
        <end position="1183"/>
    </location>
</feature>
<reference evidence="15" key="1">
    <citation type="journal article" date="1998" name="FEMS Microbiol. Lett.">
        <title>Cloning and sequencing of a gene coding for an extracellular dextransucrase (DSRB) from Leuconostoc mesenteroides NRRL B-1299 synthesizing only a a(1-6) glucan.</title>
        <authorList>
            <person name="Monchois V."/>
            <person name="Remaud-Simeon M."/>
            <person name="Monsan P."/>
            <person name="Willemot R.M."/>
        </authorList>
    </citation>
    <scope>NUCLEOTIDE SEQUENCE</scope>
    <source>
        <strain evidence="15">NRRL B-1299</strain>
    </source>
</reference>
<evidence type="ECO:0000256" key="6">
    <source>
        <dbReference type="ARBA" id="ARBA00022679"/>
    </source>
</evidence>
<evidence type="ECO:0000256" key="7">
    <source>
        <dbReference type="ARBA" id="ARBA00022729"/>
    </source>
</evidence>
<protein>
    <recommendedName>
        <fullName evidence="4">dextransucrase</fullName>
        <ecNumber evidence="4">2.4.1.5</ecNumber>
    </recommendedName>
    <alternativeName>
        <fullName evidence="9">Dextransucrase</fullName>
    </alternativeName>
    <alternativeName>
        <fullName evidence="10">Sucrose 6-glucosyltransferase</fullName>
    </alternativeName>
</protein>
<dbReference type="PROSITE" id="PS51170">
    <property type="entry name" value="CW"/>
    <property type="match status" value="1"/>
</dbReference>
<evidence type="ECO:0000256" key="11">
    <source>
        <dbReference type="PROSITE-ProRule" id="PRU00591"/>
    </source>
</evidence>
<feature type="region of interest" description="Disordered" evidence="12">
    <location>
        <begin position="90"/>
        <end position="122"/>
    </location>
</feature>
<evidence type="ECO:0000256" key="1">
    <source>
        <dbReference type="ARBA" id="ARBA00001152"/>
    </source>
</evidence>
<organism evidence="15">
    <name type="scientific">Leuconostoc mesenteroides</name>
    <dbReference type="NCBI Taxonomy" id="1245"/>
    <lineage>
        <taxon>Bacteria</taxon>
        <taxon>Bacillati</taxon>
        <taxon>Bacillota</taxon>
        <taxon>Bacilli</taxon>
        <taxon>Lactobacillales</taxon>
        <taxon>Lactobacillaceae</taxon>
        <taxon>Leuconostoc</taxon>
    </lineage>
</organism>
<dbReference type="InterPro" id="IPR013780">
    <property type="entry name" value="Glyco_hydro_b"/>
</dbReference>
<dbReference type="Pfam" id="PF19127">
    <property type="entry name" value="Choline_bind_3"/>
    <property type="match status" value="5"/>
</dbReference>
<feature type="compositionally biased region" description="Polar residues" evidence="12">
    <location>
        <begin position="99"/>
        <end position="115"/>
    </location>
</feature>
<dbReference type="InterPro" id="IPR017853">
    <property type="entry name" value="GH"/>
</dbReference>
<dbReference type="InterPro" id="IPR018337">
    <property type="entry name" value="Cell_wall/Cho-bd_repeat"/>
</dbReference>
<dbReference type="InterPro" id="IPR022263">
    <property type="entry name" value="KxYKxGKxW"/>
</dbReference>
<dbReference type="SUPFAM" id="SSF69360">
    <property type="entry name" value="Cell wall binding repeat"/>
    <property type="match status" value="4"/>
</dbReference>
<dbReference type="NCBIfam" id="TIGR04035">
    <property type="entry name" value="glucan_65_rpt"/>
    <property type="match status" value="4"/>
</dbReference>
<dbReference type="Gene3D" id="3.20.20.80">
    <property type="entry name" value="Glycosidases"/>
    <property type="match status" value="1"/>
</dbReference>
<feature type="domain" description="Glycoside hydrolase family 70 catalytic" evidence="14">
    <location>
        <begin position="355"/>
        <end position="1148"/>
    </location>
</feature>
<dbReference type="Pfam" id="PF01473">
    <property type="entry name" value="Choline_bind_1"/>
    <property type="match status" value="3"/>
</dbReference>
<feature type="signal peptide" evidence="13">
    <location>
        <begin position="1"/>
        <end position="43"/>
    </location>
</feature>
<dbReference type="CAZy" id="GH70">
    <property type="family name" value="Glycoside Hydrolase Family 70"/>
</dbReference>
<keyword evidence="8" id="KW-0677">Repeat</keyword>
<evidence type="ECO:0000259" key="14">
    <source>
        <dbReference type="Pfam" id="PF02324"/>
    </source>
</evidence>
<evidence type="ECO:0000256" key="5">
    <source>
        <dbReference type="ARBA" id="ARBA00022676"/>
    </source>
</evidence>
<evidence type="ECO:0000256" key="13">
    <source>
        <dbReference type="SAM" id="SignalP"/>
    </source>
</evidence>
<evidence type="ECO:0000256" key="10">
    <source>
        <dbReference type="ARBA" id="ARBA00032238"/>
    </source>
</evidence>
<comment type="function">
    <text evidence="2">Production of extracellular glucans, that are thought to play a key role in the development of the dental plaque because of their ability to adhere to smooth surfaces and mediate the aggregation of bacterial cells and food debris.</text>
</comment>
<evidence type="ECO:0000256" key="2">
    <source>
        <dbReference type="ARBA" id="ARBA00003243"/>
    </source>
</evidence>
<keyword evidence="5 15" id="KW-0328">Glycosyltransferase</keyword>
<evidence type="ECO:0000313" key="15">
    <source>
        <dbReference type="EMBL" id="AAB95453.1"/>
    </source>
</evidence>
<dbReference type="NCBIfam" id="TIGR03715">
    <property type="entry name" value="KxYKxGKxW"/>
    <property type="match status" value="1"/>
</dbReference>
<keyword evidence="6 15" id="KW-0808">Transferase</keyword>
<dbReference type="Gene3D" id="2.60.40.1180">
    <property type="entry name" value="Golgi alpha-mannosidase II"/>
    <property type="match status" value="1"/>
</dbReference>
<proteinExistence type="inferred from homology"/>
<dbReference type="GO" id="GO:0009250">
    <property type="term" value="P:glucan biosynthetic process"/>
    <property type="evidence" value="ECO:0007669"/>
    <property type="project" value="InterPro"/>
</dbReference>
<dbReference type="Gene3D" id="2.30.30.20">
    <property type="entry name" value="Aspartate carbamoyltransferase regulatory subunit, C-terminal domain"/>
    <property type="match status" value="1"/>
</dbReference>
<dbReference type="Gene3D" id="2.30.30.420">
    <property type="entry name" value="glucansucrase"/>
    <property type="match status" value="1"/>
</dbReference>
<name>O52224_LEUME</name>
<evidence type="ECO:0000256" key="4">
    <source>
        <dbReference type="ARBA" id="ARBA00012592"/>
    </source>
</evidence>
<dbReference type="EC" id="2.4.1.5" evidence="4"/>
<dbReference type="GO" id="GO:0046527">
    <property type="term" value="F:glucosyltransferase activity"/>
    <property type="evidence" value="ECO:0007669"/>
    <property type="project" value="InterPro"/>
</dbReference>
<feature type="chain" id="PRO_5004159116" description="dextransucrase" evidence="13">
    <location>
        <begin position="44"/>
        <end position="1508"/>
    </location>
</feature>
<dbReference type="Gene3D" id="2.10.270.10">
    <property type="entry name" value="Cholin Binding"/>
    <property type="match status" value="5"/>
</dbReference>
<dbReference type="Pfam" id="PF19258">
    <property type="entry name" value="KxYKxGKxW_sig"/>
    <property type="match status" value="1"/>
</dbReference>
<dbReference type="SUPFAM" id="SSF51445">
    <property type="entry name" value="(Trans)glycosidases"/>
    <property type="match status" value="2"/>
</dbReference>
<dbReference type="EMBL" id="AF030129">
    <property type="protein sequence ID" value="AAB95453.1"/>
    <property type="molecule type" value="Genomic_DNA"/>
</dbReference>
<evidence type="ECO:0000256" key="9">
    <source>
        <dbReference type="ARBA" id="ARBA00029911"/>
    </source>
</evidence>
<evidence type="ECO:0000256" key="12">
    <source>
        <dbReference type="SAM" id="MobiDB-lite"/>
    </source>
</evidence>
<dbReference type="BRENDA" id="2.4.1.5">
    <property type="organism ID" value="839"/>
</dbReference>
<sequence>MFMIKERNVRKKLYKSGKSWVIGGLILSTIMLSMTATSQNVNADSTNTVTDKSVTVSNNSNTTNQHDTVVDKQTIPVKNDQTTQQIAANATQAEKVKASDTTTDTQKQAETANNTNKEDSIDNLTKQLPAVTPTANQKTGYLEKDGKWYYVTSDNTLAKGLTTVDNHKQYFDNNGVQAKGQFVTDNSKTYYLDPNSGNAVTGIQQIGSQTLAFNDNGEQVFADFYTAPDGKTYYFDDKGQATIGLKAINGHNYYFDSLGQLKKGFTGVIDGQVRYFDQESGQEVSTTDSQIKEGLTSQTTDYTAHNAVHSTDSADFDNFNGYLTASSWYRPKDVLRNGQHWEATTANDFRPIVSVWWPSKQTQVNYLNYMSQMGLIDNRQMFSLKDNQAMLNIACTTVQQAIETKIGVANSTAWLKTAIDDFIRTQPQWNMSSEDPKNDHLQNGALTFVNSPLTPDTNSNFRLLNRTPTNQTGVPKYTIDQSKGGFELLLANDVDNSNPVVQSEQLNWLHYLMNFGSITANDSAANFDGIRVDAVDNVDADLLQIAADYFKAAYGVDKNDATANQHLSILEDWSHNDPEYVKDFGNNQLTMDDYMHTQLIWSLTKDMRMRGTMQRFMDYYLVNRNHDSTENTAIPNYSFVRAHDSEVQTVIAQIISELHPDVKNSLAPTADQLAEAFKIYNNDEKQADKKYTQYNMPSAYAMLLTNKDTVPRVYYGDLYTDDGQYMANKSPYFDAINGLLKSRIKYVAGGQSMAVDQNDILTNVRYGKGAMSVTDSGNADTRTQGIGVIVSNKENLALKSGDTVTLHMGAAHKNQAFRLLLGTTADNLSYYDNDNAPVKYTNDQGDLIFDNTEIYGVRNPQVSGFLAVWVPVGADSHQDARTLSDDTAHHDGKTFHSNAALDSQVIYEGFSNFQAFATNTEDYTNAVIAKNGQLFKDWGITSFQLAPQYRSSTDTSFLDSIIQNGYAFTDRYDLGYGTPTKYGTVDQLRDAIKALHANGIQAIADWVPDQIYNLPGQELATVTRTNSYGDKDTNSDIDQSLYVIQSRGGGKYQAQYGGAFLSDIQKKYPALFETKQISTGLPMDPSQKITEWSGKYFNGSNIQGKGAGYVLKDSGTDQYYKVTSNNNNRDFLPKQLTDDLSETGFVRDNIGMVYYTLSGYLARNTFIQDDNGNYYYFDSTGHLVTGFQNINNHHYFFLPNGIELVQSFLQNADGSTIYFDQKGRQVFNQYITDQTGTAYYFQNDGTMVTSGFTEIDGHKQYFYKNGTQVKGQFVSDTDGHVFYLEAGNGNVATQRFAQNSQGQWFYLGNDGIALTGLQTINGVQNYFYADGHQSKGDFITIQNHVLYTNPLTGAITTGMQQIGDKIFVFDNTGNMLTNQYYQTLDGQWLHLSTQGPADTGLVNINGNLKYFQANGRQVKGQFVTDPITNVSYYMNATDGSAVFNDYFTYQGQWYLTDSNYQLVKGFKVVNNKLQHFDEITGVQTKSAHIIVNNRTYIFDDQGYFVSVA</sequence>
<dbReference type="PIR" id="T31098">
    <property type="entry name" value="T31098"/>
</dbReference>
<comment type="catalytic activity">
    <reaction evidence="1">
        <text>[(1-&gt;6)-alpha-D-glucosyl](n) + sucrose = [(1-&gt;6)-alpha-D-glucosyl](n+1) + D-fructose</text>
        <dbReference type="Rhea" id="RHEA:18825"/>
        <dbReference type="Rhea" id="RHEA-COMP:11144"/>
        <dbReference type="Rhea" id="RHEA-COMP:11145"/>
        <dbReference type="ChEBI" id="CHEBI:17992"/>
        <dbReference type="ChEBI" id="CHEBI:18269"/>
        <dbReference type="ChEBI" id="CHEBI:37721"/>
        <dbReference type="EC" id="2.4.1.5"/>
    </reaction>
</comment>
<comment type="similarity">
    <text evidence="3">Belongs to the glycosyl hydrolase 70 family.</text>
</comment>
<dbReference type="GO" id="GO:0047849">
    <property type="term" value="F:dextransucrase activity"/>
    <property type="evidence" value="ECO:0007669"/>
    <property type="project" value="UniProtKB-EC"/>
</dbReference>
<keyword evidence="7 13" id="KW-0732">Signal</keyword>
<dbReference type="InterPro" id="IPR027636">
    <property type="entry name" value="Glucan-bd_rpt"/>
</dbReference>
<accession>O52224</accession>
<dbReference type="InterPro" id="IPR003318">
    <property type="entry name" value="Glyco_hydro70cat"/>
</dbReference>
<evidence type="ECO:0000256" key="3">
    <source>
        <dbReference type="ARBA" id="ARBA00009247"/>
    </source>
</evidence>
<dbReference type="Pfam" id="PF02324">
    <property type="entry name" value="Glyco_hydro_70"/>
    <property type="match status" value="1"/>
</dbReference>